<dbReference type="SUPFAM" id="SSF53756">
    <property type="entry name" value="UDP-Glycosyltransferase/glycogen phosphorylase"/>
    <property type="match status" value="1"/>
</dbReference>
<sequence>MKKIAIFSVNAQYKIGGAETCIKQMVDILSSDYDVTVISGQREIYEKHNKYNYNNLRIIPLFHTKYLNYFGNFVNYFLIYKFFKNNRYDVVIGNCSTCLGAINATNKVGGKAIYYVHEEFSINKRPEYGLKNTIKSKLMRLVKRISDYPFFLFHCKKNIAAINGSFRVIANSQYIASALEKQSNINPLIIYPFTDTVGRVKTNLKQAKYITMIGSGEVKGITTFLNTAKLMPNLQFRVIGRNLEKKQIDNVLYHPFFYNTDELYATTKLLLVPSIWQEAFGKVSLEAASHSIPVIVSNRGGLPETVCSDELIVSDYLCEVAWKKRIEEIMQKSEIWAEKCYAHALKYDQKIDEAKLKNILKEAIGEK</sequence>
<evidence type="ECO:0000259" key="3">
    <source>
        <dbReference type="Pfam" id="PF00534"/>
    </source>
</evidence>
<evidence type="ECO:0000259" key="4">
    <source>
        <dbReference type="Pfam" id="PF13439"/>
    </source>
</evidence>
<dbReference type="InterPro" id="IPR001296">
    <property type="entry name" value="Glyco_trans_1"/>
</dbReference>
<gene>
    <name evidence="5" type="ORF">PISS_a1408</name>
</gene>
<reference evidence="5 6" key="1">
    <citation type="submission" date="2015-06" db="EMBL/GenBank/DDBJ databases">
        <authorList>
            <person name="Xie B.-B."/>
            <person name="Rong J.-C."/>
            <person name="Qin Q.-L."/>
            <person name="Zhang Y.-Z."/>
        </authorList>
    </citation>
    <scope>NUCLEOTIDE SEQUENCE [LARGE SCALE GENOMIC DNA]</scope>
    <source>
        <strain evidence="5 6">KMM 3549</strain>
    </source>
</reference>
<evidence type="ECO:0000313" key="5">
    <source>
        <dbReference type="EMBL" id="ATC90339.1"/>
    </source>
</evidence>
<dbReference type="Gene3D" id="3.40.50.2000">
    <property type="entry name" value="Glycogen Phosphorylase B"/>
    <property type="match status" value="2"/>
</dbReference>
<dbReference type="Pfam" id="PF13439">
    <property type="entry name" value="Glyco_transf_4"/>
    <property type="match status" value="1"/>
</dbReference>
<dbReference type="InterPro" id="IPR028098">
    <property type="entry name" value="Glyco_trans_4-like_N"/>
</dbReference>
<dbReference type="PANTHER" id="PTHR12526">
    <property type="entry name" value="GLYCOSYLTRANSFERASE"/>
    <property type="match status" value="1"/>
</dbReference>
<keyword evidence="1" id="KW-0328">Glycosyltransferase</keyword>
<accession>A0ABM6N2C0</accession>
<name>A0ABM6N2C0_9GAMM</name>
<dbReference type="EMBL" id="CP011030">
    <property type="protein sequence ID" value="ATC90339.1"/>
    <property type="molecule type" value="Genomic_DNA"/>
</dbReference>
<proteinExistence type="predicted"/>
<dbReference type="PANTHER" id="PTHR12526:SF510">
    <property type="entry name" value="D-INOSITOL 3-PHOSPHATE GLYCOSYLTRANSFERASE"/>
    <property type="match status" value="1"/>
</dbReference>
<dbReference type="RefSeq" id="WP_058154471.1">
    <property type="nucleotide sequence ID" value="NZ_CP011030.1"/>
</dbReference>
<keyword evidence="2" id="KW-0808">Transferase</keyword>
<evidence type="ECO:0000256" key="2">
    <source>
        <dbReference type="ARBA" id="ARBA00022679"/>
    </source>
</evidence>
<dbReference type="Pfam" id="PF00534">
    <property type="entry name" value="Glycos_transf_1"/>
    <property type="match status" value="1"/>
</dbReference>
<evidence type="ECO:0000313" key="6">
    <source>
        <dbReference type="Proteomes" id="UP000217258"/>
    </source>
</evidence>
<organism evidence="5 6">
    <name type="scientific">Pseudoalteromonas issachenkonii</name>
    <dbReference type="NCBI Taxonomy" id="152297"/>
    <lineage>
        <taxon>Bacteria</taxon>
        <taxon>Pseudomonadati</taxon>
        <taxon>Pseudomonadota</taxon>
        <taxon>Gammaproteobacteria</taxon>
        <taxon>Alteromonadales</taxon>
        <taxon>Pseudoalteromonadaceae</taxon>
        <taxon>Pseudoalteromonas</taxon>
    </lineage>
</organism>
<protein>
    <recommendedName>
        <fullName evidence="7">Glycosyl transferase family 1 domain-containing protein</fullName>
    </recommendedName>
</protein>
<feature type="domain" description="Glycosyl transferase family 1" evidence="3">
    <location>
        <begin position="205"/>
        <end position="333"/>
    </location>
</feature>
<evidence type="ECO:0000256" key="1">
    <source>
        <dbReference type="ARBA" id="ARBA00022676"/>
    </source>
</evidence>
<dbReference type="Proteomes" id="UP000217258">
    <property type="component" value="Chromosome I"/>
</dbReference>
<feature type="domain" description="Glycosyltransferase subfamily 4-like N-terminal" evidence="4">
    <location>
        <begin position="15"/>
        <end position="196"/>
    </location>
</feature>
<keyword evidence="6" id="KW-1185">Reference proteome</keyword>
<evidence type="ECO:0008006" key="7">
    <source>
        <dbReference type="Google" id="ProtNLM"/>
    </source>
</evidence>